<dbReference type="PROSITE" id="PS50089">
    <property type="entry name" value="ZF_RING_2"/>
    <property type="match status" value="1"/>
</dbReference>
<dbReference type="Pfam" id="PF13639">
    <property type="entry name" value="zf-RING_2"/>
    <property type="match status" value="1"/>
</dbReference>
<comment type="pathway">
    <text evidence="3">Protein modification; protein ubiquitination.</text>
</comment>
<keyword evidence="8 14" id="KW-0863">Zinc-finger</keyword>
<dbReference type="SMART" id="SM00184">
    <property type="entry name" value="RING"/>
    <property type="match status" value="1"/>
</dbReference>
<keyword evidence="6 15" id="KW-0812">Transmembrane</keyword>
<dbReference type="EMBL" id="QEFC01000101">
    <property type="protein sequence ID" value="KAE9466214.1"/>
    <property type="molecule type" value="Genomic_DNA"/>
</dbReference>
<feature type="non-terminal residue" evidence="18">
    <location>
        <position position="1"/>
    </location>
</feature>
<dbReference type="InterPro" id="IPR001841">
    <property type="entry name" value="Znf_RING"/>
</dbReference>
<keyword evidence="9" id="KW-0833">Ubl conjugation pathway</keyword>
<evidence type="ECO:0000256" key="15">
    <source>
        <dbReference type="SAM" id="Phobius"/>
    </source>
</evidence>
<evidence type="ECO:0000256" key="6">
    <source>
        <dbReference type="ARBA" id="ARBA00022692"/>
    </source>
</evidence>
<dbReference type="GO" id="GO:0061630">
    <property type="term" value="F:ubiquitin protein ligase activity"/>
    <property type="evidence" value="ECO:0007669"/>
    <property type="project" value="UniProtKB-EC"/>
</dbReference>
<feature type="chain" id="PRO_5025405945" description="RING-type E3 ubiquitin transferase" evidence="16">
    <location>
        <begin position="17"/>
        <end position="322"/>
    </location>
</feature>
<evidence type="ECO:0000256" key="13">
    <source>
        <dbReference type="ARBA" id="ARBA00024209"/>
    </source>
</evidence>
<evidence type="ECO:0000256" key="14">
    <source>
        <dbReference type="PROSITE-ProRule" id="PRU00175"/>
    </source>
</evidence>
<keyword evidence="16" id="KW-0732">Signal</keyword>
<dbReference type="PANTHER" id="PTHR14155:SF627">
    <property type="entry name" value="OS06G0192800 PROTEIN"/>
    <property type="match status" value="1"/>
</dbReference>
<feature type="domain" description="RING-type" evidence="17">
    <location>
        <begin position="133"/>
        <end position="175"/>
    </location>
</feature>
<evidence type="ECO:0000313" key="19">
    <source>
        <dbReference type="Proteomes" id="UP000428333"/>
    </source>
</evidence>
<keyword evidence="7" id="KW-0479">Metal-binding</keyword>
<dbReference type="SUPFAM" id="SSF57850">
    <property type="entry name" value="RING/U-box"/>
    <property type="match status" value="1"/>
</dbReference>
<comment type="catalytic activity">
    <reaction evidence="1">
        <text>S-ubiquitinyl-[E2 ubiquitin-conjugating enzyme]-L-cysteine + [acceptor protein]-L-lysine = [E2 ubiquitin-conjugating enzyme]-L-cysteine + N(6)-ubiquitinyl-[acceptor protein]-L-lysine.</text>
        <dbReference type="EC" id="2.3.2.27"/>
    </reaction>
</comment>
<keyword evidence="5" id="KW-0808">Transferase</keyword>
<accession>A0A6A4MFH7</accession>
<keyword evidence="12 15" id="KW-0472">Membrane</keyword>
<feature type="signal peptide" evidence="16">
    <location>
        <begin position="1"/>
        <end position="16"/>
    </location>
</feature>
<dbReference type="OrthoDB" id="8062037at2759"/>
<keyword evidence="11 15" id="KW-1133">Transmembrane helix</keyword>
<proteinExistence type="inferred from homology"/>
<evidence type="ECO:0000256" key="16">
    <source>
        <dbReference type="SAM" id="SignalP"/>
    </source>
</evidence>
<gene>
    <name evidence="18" type="ORF">C3L33_01874</name>
</gene>
<dbReference type="CDD" id="cd16461">
    <property type="entry name" value="RING-H2_EL5-like"/>
    <property type="match status" value="1"/>
</dbReference>
<dbReference type="PANTHER" id="PTHR14155">
    <property type="entry name" value="RING FINGER DOMAIN-CONTAINING"/>
    <property type="match status" value="1"/>
</dbReference>
<evidence type="ECO:0000256" key="10">
    <source>
        <dbReference type="ARBA" id="ARBA00022833"/>
    </source>
</evidence>
<name>A0A6A4MFH7_9ERIC</name>
<dbReference type="GO" id="GO:0016020">
    <property type="term" value="C:membrane"/>
    <property type="evidence" value="ECO:0007669"/>
    <property type="project" value="UniProtKB-SubCell"/>
</dbReference>
<sequence length="322" mass="35782">MGIYLLLLILSLTVAAVAPPPFASAQTTAAPPPYYPYSNVNAVGGFIFLVVLAASLITCVLCACCCVCCCGYSRGYSRNTTHRRIPLRAYAAAASGPLRLSLRGLDPAAINSFPLFIYSEIKNLRIGKGELSCAVCVSEFEDNERLRLLPKCDHAFHPECIDPWLASHSTCPICRANLSQGIESTRSKEECMSRPELSEVQNQNQISITVDEIHQRMDTDPRERVRTFPRPHSTGHSLVRLGEDCERYTLRLPEEVRRQVNRLDQDGRSDRWFCMTPPFSRTGSLRSAKVGVDEGDFVTEVTKLPFECLASKSKPMPSRPPV</sequence>
<dbReference type="AlphaFoldDB" id="A0A6A4MFH7"/>
<dbReference type="Gene3D" id="3.30.40.10">
    <property type="entry name" value="Zinc/RING finger domain, C3HC4 (zinc finger)"/>
    <property type="match status" value="1"/>
</dbReference>
<dbReference type="GO" id="GO:0008270">
    <property type="term" value="F:zinc ion binding"/>
    <property type="evidence" value="ECO:0007669"/>
    <property type="project" value="UniProtKB-KW"/>
</dbReference>
<comment type="subcellular location">
    <subcellularLocation>
        <location evidence="2">Membrane</location>
        <topology evidence="2">Single-pass membrane protein</topology>
    </subcellularLocation>
</comment>
<comment type="similarity">
    <text evidence="13">Belongs to the RING-type zinc finger family. ATL subfamily.</text>
</comment>
<evidence type="ECO:0000256" key="12">
    <source>
        <dbReference type="ARBA" id="ARBA00023136"/>
    </source>
</evidence>
<evidence type="ECO:0000256" key="8">
    <source>
        <dbReference type="ARBA" id="ARBA00022771"/>
    </source>
</evidence>
<dbReference type="Proteomes" id="UP000428333">
    <property type="component" value="Linkage Group LG01"/>
</dbReference>
<keyword evidence="10" id="KW-0862">Zinc</keyword>
<evidence type="ECO:0000256" key="5">
    <source>
        <dbReference type="ARBA" id="ARBA00022679"/>
    </source>
</evidence>
<evidence type="ECO:0000256" key="11">
    <source>
        <dbReference type="ARBA" id="ARBA00022989"/>
    </source>
</evidence>
<evidence type="ECO:0000313" key="18">
    <source>
        <dbReference type="EMBL" id="KAE9466214.1"/>
    </source>
</evidence>
<keyword evidence="19" id="KW-1185">Reference proteome</keyword>
<evidence type="ECO:0000256" key="3">
    <source>
        <dbReference type="ARBA" id="ARBA00004906"/>
    </source>
</evidence>
<dbReference type="EC" id="2.3.2.27" evidence="4"/>
<protein>
    <recommendedName>
        <fullName evidence="4">RING-type E3 ubiquitin transferase</fullName>
        <ecNumber evidence="4">2.3.2.27</ecNumber>
    </recommendedName>
</protein>
<reference evidence="18 19" key="1">
    <citation type="journal article" date="2019" name="Genome Biol. Evol.">
        <title>The Rhododendron genome and chromosomal organization provide insight into shared whole-genome duplications across the heath family (Ericaceae).</title>
        <authorList>
            <person name="Soza V.L."/>
            <person name="Lindsley D."/>
            <person name="Waalkes A."/>
            <person name="Ramage E."/>
            <person name="Patwardhan R.P."/>
            <person name="Burton J.N."/>
            <person name="Adey A."/>
            <person name="Kumar A."/>
            <person name="Qiu R."/>
            <person name="Shendure J."/>
            <person name="Hall B."/>
        </authorList>
    </citation>
    <scope>NUCLEOTIDE SEQUENCE [LARGE SCALE GENOMIC DNA]</scope>
    <source>
        <strain evidence="18">RSF 1966-606</strain>
    </source>
</reference>
<dbReference type="InterPro" id="IPR053238">
    <property type="entry name" value="RING-H2_zinc_finger"/>
</dbReference>
<evidence type="ECO:0000259" key="17">
    <source>
        <dbReference type="PROSITE" id="PS50089"/>
    </source>
</evidence>
<evidence type="ECO:0000256" key="9">
    <source>
        <dbReference type="ARBA" id="ARBA00022786"/>
    </source>
</evidence>
<evidence type="ECO:0000256" key="2">
    <source>
        <dbReference type="ARBA" id="ARBA00004167"/>
    </source>
</evidence>
<evidence type="ECO:0000256" key="1">
    <source>
        <dbReference type="ARBA" id="ARBA00000900"/>
    </source>
</evidence>
<feature type="transmembrane region" description="Helical" evidence="15">
    <location>
        <begin position="45"/>
        <end position="73"/>
    </location>
</feature>
<dbReference type="InterPro" id="IPR013083">
    <property type="entry name" value="Znf_RING/FYVE/PHD"/>
</dbReference>
<evidence type="ECO:0000256" key="7">
    <source>
        <dbReference type="ARBA" id="ARBA00022723"/>
    </source>
</evidence>
<evidence type="ECO:0000256" key="4">
    <source>
        <dbReference type="ARBA" id="ARBA00012483"/>
    </source>
</evidence>
<organism evidence="18 19">
    <name type="scientific">Rhododendron williamsianum</name>
    <dbReference type="NCBI Taxonomy" id="262921"/>
    <lineage>
        <taxon>Eukaryota</taxon>
        <taxon>Viridiplantae</taxon>
        <taxon>Streptophyta</taxon>
        <taxon>Embryophyta</taxon>
        <taxon>Tracheophyta</taxon>
        <taxon>Spermatophyta</taxon>
        <taxon>Magnoliopsida</taxon>
        <taxon>eudicotyledons</taxon>
        <taxon>Gunneridae</taxon>
        <taxon>Pentapetalae</taxon>
        <taxon>asterids</taxon>
        <taxon>Ericales</taxon>
        <taxon>Ericaceae</taxon>
        <taxon>Ericoideae</taxon>
        <taxon>Rhodoreae</taxon>
        <taxon>Rhododendron</taxon>
    </lineage>
</organism>
<dbReference type="FunFam" id="3.30.40.10:FF:000187">
    <property type="entry name" value="E3 ubiquitin-protein ligase ATL6"/>
    <property type="match status" value="1"/>
</dbReference>
<comment type="caution">
    <text evidence="18">The sequence shown here is derived from an EMBL/GenBank/DDBJ whole genome shotgun (WGS) entry which is preliminary data.</text>
</comment>